<sequence length="289" mass="31924">MDNEFHQSEHHKFIPMTSITSGGGIQVKTDIYYYTDQIVNIGFIGNPETGDWVLIDAGLPNAAPEIKSVVVDRFGRGSQPNAILLTHGHFDHVGGIADLLEEWDVPVYAHPLEIPYLTGEKSYPDPDPSVEGGVLAKISSMYPVEPIDLGEAIQSLPEDNSVPGLADWKWIHTPGHTPGHVSFYRERDGFLFSGDAVVTVRQDSLPRVFMQTQEVCGPPRYLTTDWKAARASVEKLAELNPSTLVSGHGAVMKDEKLSKGFQRLVSSFDELAMPNHGKYVDQDDSPNYH</sequence>
<dbReference type="AlphaFoldDB" id="A0A024QFQ9"/>
<proteinExistence type="predicted"/>
<dbReference type="PANTHER" id="PTHR42951:SF17">
    <property type="entry name" value="METALLO-BETA-LACTAMASE DOMAIN-CONTAINING PROTEIN"/>
    <property type="match status" value="1"/>
</dbReference>
<gene>
    <name evidence="2" type="ORF">BN990_03365</name>
</gene>
<evidence type="ECO:0000313" key="3">
    <source>
        <dbReference type="Proteomes" id="UP000028875"/>
    </source>
</evidence>
<accession>A0A024QFQ9</accession>
<dbReference type="GO" id="GO:0016787">
    <property type="term" value="F:hydrolase activity"/>
    <property type="evidence" value="ECO:0007669"/>
    <property type="project" value="UniProtKB-KW"/>
</dbReference>
<dbReference type="Pfam" id="PF00753">
    <property type="entry name" value="Lactamase_B"/>
    <property type="match status" value="1"/>
</dbReference>
<keyword evidence="3" id="KW-1185">Reference proteome</keyword>
<evidence type="ECO:0000313" key="2">
    <source>
        <dbReference type="EMBL" id="CDQ41015.1"/>
    </source>
</evidence>
<dbReference type="InterPro" id="IPR036866">
    <property type="entry name" value="RibonucZ/Hydroxyglut_hydro"/>
</dbReference>
<reference evidence="2 3" key="1">
    <citation type="submission" date="2014-03" db="EMBL/GenBank/DDBJ databases">
        <authorList>
            <person name="Urmite Genomes U."/>
        </authorList>
    </citation>
    <scope>NUCLEOTIDE SEQUENCE [LARGE SCALE GENOMIC DNA]</scope>
    <source>
        <strain evidence="2 3">Vm-5</strain>
    </source>
</reference>
<dbReference type="STRING" id="1462526.BN990_03365"/>
<feature type="domain" description="Metallo-beta-lactamase" evidence="1">
    <location>
        <begin position="38"/>
        <end position="248"/>
    </location>
</feature>
<dbReference type="SUPFAM" id="SSF56281">
    <property type="entry name" value="Metallo-hydrolase/oxidoreductase"/>
    <property type="match status" value="1"/>
</dbReference>
<dbReference type="SMART" id="SM00849">
    <property type="entry name" value="Lactamase_B"/>
    <property type="match status" value="1"/>
</dbReference>
<dbReference type="Proteomes" id="UP000028875">
    <property type="component" value="Unassembled WGS sequence"/>
</dbReference>
<reference evidence="3" key="2">
    <citation type="submission" date="2014-05" db="EMBL/GenBank/DDBJ databases">
        <title>Draft genome sequence of Virgibacillus massiliensis Vm-5.</title>
        <authorList>
            <person name="Khelaifia S."/>
            <person name="Croce O."/>
            <person name="Lagier J.C."/>
            <person name="Raoult D."/>
        </authorList>
    </citation>
    <scope>NUCLEOTIDE SEQUENCE [LARGE SCALE GENOMIC DNA]</scope>
    <source>
        <strain evidence="3">Vm-5</strain>
    </source>
</reference>
<organism evidence="2 3">
    <name type="scientific">Virgibacillus massiliensis</name>
    <dbReference type="NCBI Taxonomy" id="1462526"/>
    <lineage>
        <taxon>Bacteria</taxon>
        <taxon>Bacillati</taxon>
        <taxon>Bacillota</taxon>
        <taxon>Bacilli</taxon>
        <taxon>Bacillales</taxon>
        <taxon>Bacillaceae</taxon>
        <taxon>Virgibacillus</taxon>
    </lineage>
</organism>
<dbReference type="OrthoDB" id="9802248at2"/>
<dbReference type="CDD" id="cd07721">
    <property type="entry name" value="yflN-like_MBL-fold"/>
    <property type="match status" value="1"/>
</dbReference>
<comment type="caution">
    <text evidence="2">The sequence shown here is derived from an EMBL/GenBank/DDBJ whole genome shotgun (WGS) entry which is preliminary data.</text>
</comment>
<dbReference type="InterPro" id="IPR050855">
    <property type="entry name" value="NDM-1-like"/>
</dbReference>
<keyword evidence="2" id="KW-0378">Hydrolase</keyword>
<evidence type="ECO:0000259" key="1">
    <source>
        <dbReference type="SMART" id="SM00849"/>
    </source>
</evidence>
<dbReference type="PANTHER" id="PTHR42951">
    <property type="entry name" value="METALLO-BETA-LACTAMASE DOMAIN-CONTAINING"/>
    <property type="match status" value="1"/>
</dbReference>
<protein>
    <submittedName>
        <fullName evidence="2">Hydroxyacylglutathione hydrolase</fullName>
    </submittedName>
</protein>
<dbReference type="EMBL" id="CCDP010000002">
    <property type="protein sequence ID" value="CDQ41015.1"/>
    <property type="molecule type" value="Genomic_DNA"/>
</dbReference>
<name>A0A024QFQ9_9BACI</name>
<dbReference type="RefSeq" id="WP_021288697.1">
    <property type="nucleotide sequence ID" value="NZ_BNER01000007.1"/>
</dbReference>
<dbReference type="InterPro" id="IPR001279">
    <property type="entry name" value="Metallo-B-lactamas"/>
</dbReference>
<dbReference type="eggNOG" id="COG0491">
    <property type="taxonomic scope" value="Bacteria"/>
</dbReference>
<dbReference type="Gene3D" id="3.60.15.10">
    <property type="entry name" value="Ribonuclease Z/Hydroxyacylglutathione hydrolase-like"/>
    <property type="match status" value="1"/>
</dbReference>